<gene>
    <name evidence="4" type="ORF">ACEWY4_017320</name>
</gene>
<evidence type="ECO:0000256" key="1">
    <source>
        <dbReference type="SAM" id="MobiDB-lite"/>
    </source>
</evidence>
<dbReference type="SMART" id="SM00408">
    <property type="entry name" value="IGc2"/>
    <property type="match status" value="4"/>
</dbReference>
<sequence length="507" mass="55027">MCAVTGSSVVMPCSFTHPPGLTVTEVYWITNASHGGETTDLRNRPQYEGRVQYSADKEKNCTMTLSDVRVTDRALYYARIETSTAGQRWQSHQRITFTVKDPPKNTSVSVSPAGEILEGSSVILTCSSDANPPVQSYTWYRRRGGAASVVKSQQIYSMTNITSEHSGLYYCMAENQHGSRNSTEVHLDVQYAPKYVSISASPSGHLIENSTMTLSCSSDANPPVQSYTWHKMNESAVSKAAAHQNYSISAVSSEHSGDYYCQAQNKHGNRNSTVIHISVLYSPKRTSVTLEDKLENSLVTLTCSSDANPPVETYSWYRRTGDKTTEVGSGQIYSFTLTPATAGLYHCQANNRLGSQNSAPVEISLTGDLPVALVAGGGASVLMVITVLLAVFIYRRKRTIGPSSDATQTSRASQVNTQGAVTTSDPTQAADTGDADDVQYASVHFKSCRGQDTALYATAQKPNPSRQQQMEDVEYAAVSFARPIPAASTKVDTELYSTVNKSRKAKA</sequence>
<keyword evidence="2" id="KW-0812">Transmembrane</keyword>
<feature type="domain" description="Ig-like" evidence="3">
    <location>
        <begin position="193"/>
        <end position="278"/>
    </location>
</feature>
<accession>A0ABD1JGH8</accession>
<evidence type="ECO:0000259" key="3">
    <source>
        <dbReference type="PROSITE" id="PS50835"/>
    </source>
</evidence>
<dbReference type="InterPro" id="IPR003599">
    <property type="entry name" value="Ig_sub"/>
</dbReference>
<dbReference type="CDD" id="cd00096">
    <property type="entry name" value="Ig"/>
    <property type="match status" value="1"/>
</dbReference>
<dbReference type="PROSITE" id="PS50835">
    <property type="entry name" value="IG_LIKE"/>
    <property type="match status" value="3"/>
</dbReference>
<dbReference type="AlphaFoldDB" id="A0ABD1JGH8"/>
<dbReference type="InterPro" id="IPR003598">
    <property type="entry name" value="Ig_sub2"/>
</dbReference>
<dbReference type="PANTHER" id="PTHR46013">
    <property type="entry name" value="VASCULAR CELL ADHESION MOLECULE 1"/>
    <property type="match status" value="1"/>
</dbReference>
<evidence type="ECO:0000313" key="5">
    <source>
        <dbReference type="Proteomes" id="UP001591681"/>
    </source>
</evidence>
<dbReference type="Pfam" id="PF13895">
    <property type="entry name" value="Ig_2"/>
    <property type="match status" value="3"/>
</dbReference>
<dbReference type="InterPro" id="IPR013783">
    <property type="entry name" value="Ig-like_fold"/>
</dbReference>
<feature type="region of interest" description="Disordered" evidence="1">
    <location>
        <begin position="402"/>
        <end position="433"/>
    </location>
</feature>
<feature type="domain" description="Ig-like" evidence="3">
    <location>
        <begin position="283"/>
        <end position="366"/>
    </location>
</feature>
<feature type="compositionally biased region" description="Polar residues" evidence="1">
    <location>
        <begin position="402"/>
        <end position="430"/>
    </location>
</feature>
<dbReference type="Gene3D" id="2.60.40.10">
    <property type="entry name" value="Immunoglobulins"/>
    <property type="match status" value="4"/>
</dbReference>
<organism evidence="4 5">
    <name type="scientific">Coilia grayii</name>
    <name type="common">Gray's grenadier anchovy</name>
    <dbReference type="NCBI Taxonomy" id="363190"/>
    <lineage>
        <taxon>Eukaryota</taxon>
        <taxon>Metazoa</taxon>
        <taxon>Chordata</taxon>
        <taxon>Craniata</taxon>
        <taxon>Vertebrata</taxon>
        <taxon>Euteleostomi</taxon>
        <taxon>Actinopterygii</taxon>
        <taxon>Neopterygii</taxon>
        <taxon>Teleostei</taxon>
        <taxon>Clupei</taxon>
        <taxon>Clupeiformes</taxon>
        <taxon>Clupeoidei</taxon>
        <taxon>Engraulidae</taxon>
        <taxon>Coilinae</taxon>
        <taxon>Coilia</taxon>
    </lineage>
</organism>
<evidence type="ECO:0000256" key="2">
    <source>
        <dbReference type="SAM" id="Phobius"/>
    </source>
</evidence>
<keyword evidence="2" id="KW-1133">Transmembrane helix</keyword>
<dbReference type="InterPro" id="IPR036179">
    <property type="entry name" value="Ig-like_dom_sf"/>
</dbReference>
<keyword evidence="5" id="KW-1185">Reference proteome</keyword>
<dbReference type="SMART" id="SM00409">
    <property type="entry name" value="IG"/>
    <property type="match status" value="4"/>
</dbReference>
<comment type="caution">
    <text evidence="4">The sequence shown here is derived from an EMBL/GenBank/DDBJ whole genome shotgun (WGS) entry which is preliminary data.</text>
</comment>
<keyword evidence="2" id="KW-0472">Membrane</keyword>
<dbReference type="InterPro" id="IPR007110">
    <property type="entry name" value="Ig-like_dom"/>
</dbReference>
<feature type="domain" description="Ig-like" evidence="3">
    <location>
        <begin position="103"/>
        <end position="186"/>
    </location>
</feature>
<dbReference type="PANTHER" id="PTHR46013:SF4">
    <property type="entry name" value="B-CELL RECEPTOR CD22-RELATED"/>
    <property type="match status" value="1"/>
</dbReference>
<evidence type="ECO:0000313" key="4">
    <source>
        <dbReference type="EMBL" id="KAL2086261.1"/>
    </source>
</evidence>
<protein>
    <recommendedName>
        <fullName evidence="3">Ig-like domain-containing protein</fullName>
    </recommendedName>
</protein>
<proteinExistence type="predicted"/>
<dbReference type="SUPFAM" id="SSF48726">
    <property type="entry name" value="Immunoglobulin"/>
    <property type="match status" value="4"/>
</dbReference>
<reference evidence="4 5" key="1">
    <citation type="submission" date="2024-09" db="EMBL/GenBank/DDBJ databases">
        <title>A chromosome-level genome assembly of Gray's grenadier anchovy, Coilia grayii.</title>
        <authorList>
            <person name="Fu Z."/>
        </authorList>
    </citation>
    <scope>NUCLEOTIDE SEQUENCE [LARGE SCALE GENOMIC DNA]</scope>
    <source>
        <strain evidence="4">G4</strain>
        <tissue evidence="4">Muscle</tissue>
    </source>
</reference>
<feature type="transmembrane region" description="Helical" evidence="2">
    <location>
        <begin position="371"/>
        <end position="394"/>
    </location>
</feature>
<dbReference type="Proteomes" id="UP001591681">
    <property type="component" value="Unassembled WGS sequence"/>
</dbReference>
<name>A0ABD1JGH8_9TELE</name>
<dbReference type="EMBL" id="JBHFQA010000015">
    <property type="protein sequence ID" value="KAL2086261.1"/>
    <property type="molecule type" value="Genomic_DNA"/>
</dbReference>